<dbReference type="AlphaFoldDB" id="A0AAV9BUJ9"/>
<dbReference type="EMBL" id="JAUJYN010000001">
    <property type="protein sequence ID" value="KAK1279864.1"/>
    <property type="molecule type" value="Genomic_DNA"/>
</dbReference>
<evidence type="ECO:0000256" key="1">
    <source>
        <dbReference type="SAM" id="MobiDB-lite"/>
    </source>
</evidence>
<dbReference type="Proteomes" id="UP001179952">
    <property type="component" value="Unassembled WGS sequence"/>
</dbReference>
<evidence type="ECO:0000313" key="3">
    <source>
        <dbReference type="Proteomes" id="UP001179952"/>
    </source>
</evidence>
<comment type="caution">
    <text evidence="2">The sequence shown here is derived from an EMBL/GenBank/DDBJ whole genome shotgun (WGS) entry which is preliminary data.</text>
</comment>
<organism evidence="2 3">
    <name type="scientific">Acorus gramineus</name>
    <name type="common">Dwarf sweet flag</name>
    <dbReference type="NCBI Taxonomy" id="55184"/>
    <lineage>
        <taxon>Eukaryota</taxon>
        <taxon>Viridiplantae</taxon>
        <taxon>Streptophyta</taxon>
        <taxon>Embryophyta</taxon>
        <taxon>Tracheophyta</taxon>
        <taxon>Spermatophyta</taxon>
        <taxon>Magnoliopsida</taxon>
        <taxon>Liliopsida</taxon>
        <taxon>Acoraceae</taxon>
        <taxon>Acorus</taxon>
    </lineage>
</organism>
<proteinExistence type="predicted"/>
<accession>A0AAV9BUJ9</accession>
<feature type="region of interest" description="Disordered" evidence="1">
    <location>
        <begin position="1"/>
        <end position="51"/>
    </location>
</feature>
<keyword evidence="3" id="KW-1185">Reference proteome</keyword>
<name>A0AAV9BUJ9_ACOGR</name>
<protein>
    <submittedName>
        <fullName evidence="2">Uncharacterized protein</fullName>
    </submittedName>
</protein>
<reference evidence="2" key="2">
    <citation type="submission" date="2023-06" db="EMBL/GenBank/DDBJ databases">
        <authorList>
            <person name="Ma L."/>
            <person name="Liu K.-W."/>
            <person name="Li Z."/>
            <person name="Hsiao Y.-Y."/>
            <person name="Qi Y."/>
            <person name="Fu T."/>
            <person name="Tang G."/>
            <person name="Zhang D."/>
            <person name="Sun W.-H."/>
            <person name="Liu D.-K."/>
            <person name="Li Y."/>
            <person name="Chen G.-Z."/>
            <person name="Liu X.-D."/>
            <person name="Liao X.-Y."/>
            <person name="Jiang Y.-T."/>
            <person name="Yu X."/>
            <person name="Hao Y."/>
            <person name="Huang J."/>
            <person name="Zhao X.-W."/>
            <person name="Ke S."/>
            <person name="Chen Y.-Y."/>
            <person name="Wu W.-L."/>
            <person name="Hsu J.-L."/>
            <person name="Lin Y.-F."/>
            <person name="Huang M.-D."/>
            <person name="Li C.-Y."/>
            <person name="Huang L."/>
            <person name="Wang Z.-W."/>
            <person name="Zhao X."/>
            <person name="Zhong W.-Y."/>
            <person name="Peng D.-H."/>
            <person name="Ahmad S."/>
            <person name="Lan S."/>
            <person name="Zhang J.-S."/>
            <person name="Tsai W.-C."/>
            <person name="Van De Peer Y."/>
            <person name="Liu Z.-J."/>
        </authorList>
    </citation>
    <scope>NUCLEOTIDE SEQUENCE</scope>
    <source>
        <strain evidence="2">SCP</strain>
        <tissue evidence="2">Leaves</tissue>
    </source>
</reference>
<gene>
    <name evidence="2" type="ORF">QJS04_geneDACA020448</name>
</gene>
<evidence type="ECO:0000313" key="2">
    <source>
        <dbReference type="EMBL" id="KAK1279864.1"/>
    </source>
</evidence>
<reference evidence="2" key="1">
    <citation type="journal article" date="2023" name="Nat. Commun.">
        <title>Diploid and tetraploid genomes of Acorus and the evolution of monocots.</title>
        <authorList>
            <person name="Ma L."/>
            <person name="Liu K.W."/>
            <person name="Li Z."/>
            <person name="Hsiao Y.Y."/>
            <person name="Qi Y."/>
            <person name="Fu T."/>
            <person name="Tang G.D."/>
            <person name="Zhang D."/>
            <person name="Sun W.H."/>
            <person name="Liu D.K."/>
            <person name="Li Y."/>
            <person name="Chen G.Z."/>
            <person name="Liu X.D."/>
            <person name="Liao X.Y."/>
            <person name="Jiang Y.T."/>
            <person name="Yu X."/>
            <person name="Hao Y."/>
            <person name="Huang J."/>
            <person name="Zhao X.W."/>
            <person name="Ke S."/>
            <person name="Chen Y.Y."/>
            <person name="Wu W.L."/>
            <person name="Hsu J.L."/>
            <person name="Lin Y.F."/>
            <person name="Huang M.D."/>
            <person name="Li C.Y."/>
            <person name="Huang L."/>
            <person name="Wang Z.W."/>
            <person name="Zhao X."/>
            <person name="Zhong W.Y."/>
            <person name="Peng D.H."/>
            <person name="Ahmad S."/>
            <person name="Lan S."/>
            <person name="Zhang J.S."/>
            <person name="Tsai W.C."/>
            <person name="Van de Peer Y."/>
            <person name="Liu Z.J."/>
        </authorList>
    </citation>
    <scope>NUCLEOTIDE SEQUENCE</scope>
    <source>
        <strain evidence="2">SCP</strain>
    </source>
</reference>
<sequence length="51" mass="5405">MGVDDDPEEDGKGYVGGGDDEAEGPDVVVGAIGHRGDRVEGEEEIDNRRHP</sequence>